<comment type="caution">
    <text evidence="3">The sequence shown here is derived from an EMBL/GenBank/DDBJ whole genome shotgun (WGS) entry which is preliminary data.</text>
</comment>
<evidence type="ECO:0000313" key="4">
    <source>
        <dbReference type="Proteomes" id="UP001620295"/>
    </source>
</evidence>
<dbReference type="InterPro" id="IPR050271">
    <property type="entry name" value="UDP-glycosyltransferase"/>
</dbReference>
<name>A0ABW8LZE7_9ACTN</name>
<evidence type="ECO:0000256" key="1">
    <source>
        <dbReference type="ARBA" id="ARBA00022676"/>
    </source>
</evidence>
<organism evidence="3 4">
    <name type="scientific">Streptomyces milbemycinicus</name>
    <dbReference type="NCBI Taxonomy" id="476552"/>
    <lineage>
        <taxon>Bacteria</taxon>
        <taxon>Bacillati</taxon>
        <taxon>Actinomycetota</taxon>
        <taxon>Actinomycetes</taxon>
        <taxon>Kitasatosporales</taxon>
        <taxon>Streptomycetaceae</taxon>
        <taxon>Streptomyces</taxon>
    </lineage>
</organism>
<dbReference type="EMBL" id="JBJDQH010000017">
    <property type="protein sequence ID" value="MFK4271289.1"/>
    <property type="molecule type" value="Genomic_DNA"/>
</dbReference>
<dbReference type="Gene3D" id="3.40.50.2000">
    <property type="entry name" value="Glycogen Phosphorylase B"/>
    <property type="match status" value="2"/>
</dbReference>
<dbReference type="Pfam" id="PF00201">
    <property type="entry name" value="UDPGT"/>
    <property type="match status" value="1"/>
</dbReference>
<keyword evidence="1" id="KW-0328">Glycosyltransferase</keyword>
<gene>
    <name evidence="3" type="ORF">ACI2L5_41175</name>
</gene>
<protein>
    <submittedName>
        <fullName evidence="3">Glycosyltransferase</fullName>
    </submittedName>
</protein>
<reference evidence="3 4" key="1">
    <citation type="submission" date="2024-11" db="EMBL/GenBank/DDBJ databases">
        <title>The Natural Products Discovery Center: Release of the First 8490 Sequenced Strains for Exploring Actinobacteria Biosynthetic Diversity.</title>
        <authorList>
            <person name="Kalkreuter E."/>
            <person name="Kautsar S.A."/>
            <person name="Yang D."/>
            <person name="Bader C.D."/>
            <person name="Teijaro C.N."/>
            <person name="Fluegel L."/>
            <person name="Davis C.M."/>
            <person name="Simpson J.R."/>
            <person name="Lauterbach L."/>
            <person name="Steele A.D."/>
            <person name="Gui C."/>
            <person name="Meng S."/>
            <person name="Li G."/>
            <person name="Viehrig K."/>
            <person name="Ye F."/>
            <person name="Su P."/>
            <person name="Kiefer A.F."/>
            <person name="Nichols A."/>
            <person name="Cepeda A.J."/>
            <person name="Yan W."/>
            <person name="Fan B."/>
            <person name="Jiang Y."/>
            <person name="Adhikari A."/>
            <person name="Zheng C.-J."/>
            <person name="Schuster L."/>
            <person name="Cowan T.M."/>
            <person name="Smanski M.J."/>
            <person name="Chevrette M.G."/>
            <person name="De Carvalho L.P.S."/>
            <person name="Shen B."/>
        </authorList>
    </citation>
    <scope>NUCLEOTIDE SEQUENCE [LARGE SCALE GENOMIC DNA]</scope>
    <source>
        <strain evidence="3 4">NPDC020863</strain>
    </source>
</reference>
<evidence type="ECO:0000256" key="2">
    <source>
        <dbReference type="ARBA" id="ARBA00022679"/>
    </source>
</evidence>
<dbReference type="SUPFAM" id="SSF53756">
    <property type="entry name" value="UDP-Glycosyltransferase/glycogen phosphorylase"/>
    <property type="match status" value="1"/>
</dbReference>
<dbReference type="Proteomes" id="UP001620295">
    <property type="component" value="Unassembled WGS sequence"/>
</dbReference>
<dbReference type="InterPro" id="IPR002213">
    <property type="entry name" value="UDP_glucos_trans"/>
</dbReference>
<proteinExistence type="predicted"/>
<sequence length="453" mass="50791">MTSSRRPILFVSSPESGLFNSLFTIATELSRRGVPDLWFATDEKRRADIEGINEDSPVRFASLGQVVPEFSSPTWDDATYRRVTQPSRWKAHRALVEHTFKPQLRVPKYRALDAVVDEVEPALMIIDSVSFFGVEVAITRKIPFMLSVPFLPSNLFMTSLRSNFPSAHSGLSLHMSFAQRMANRWFKIRKVAMFFKPSMLKTLGAFNQVRKDLGIAPEAAKMTARTDLAEQVLCFSVTGLEYPFPFPDNMRLLGAIVPPLPEAPDDGGLSRWLDARDSVVYMGFGTVTRLTADQVRSLVEVVRRLEGRHDVLWKLPKEQQQFLPPDGELPGNLRIESWVPSQLDVLAHPNVKVFFTHGGGNGFHEGIYFGKPLVVRPLWIDCYDQAVRGADSGVSLTLDRPQTFDVDDVVDKLTRVLNEASFHERARHFAQVQREAGGLNTAADLILGSPALK</sequence>
<dbReference type="PANTHER" id="PTHR48043">
    <property type="entry name" value="EG:EG0003.4 PROTEIN-RELATED"/>
    <property type="match status" value="1"/>
</dbReference>
<evidence type="ECO:0000313" key="3">
    <source>
        <dbReference type="EMBL" id="MFK4271289.1"/>
    </source>
</evidence>
<keyword evidence="4" id="KW-1185">Reference proteome</keyword>
<dbReference type="RefSeq" id="WP_358641753.1">
    <property type="nucleotide sequence ID" value="NZ_JBFAEV010000020.1"/>
</dbReference>
<keyword evidence="2" id="KW-0808">Transferase</keyword>
<dbReference type="CDD" id="cd03784">
    <property type="entry name" value="GT1_Gtf-like"/>
    <property type="match status" value="1"/>
</dbReference>
<accession>A0ABW8LZE7</accession>
<dbReference type="PANTHER" id="PTHR48043:SF145">
    <property type="entry name" value="FI06409P-RELATED"/>
    <property type="match status" value="1"/>
</dbReference>